<evidence type="ECO:0000259" key="1">
    <source>
        <dbReference type="Pfam" id="PF22422"/>
    </source>
</evidence>
<dbReference type="EMBL" id="MHTX01000034">
    <property type="protein sequence ID" value="OHA67755.1"/>
    <property type="molecule type" value="Genomic_DNA"/>
</dbReference>
<proteinExistence type="predicted"/>
<gene>
    <name evidence="2" type="ORF">A3D59_03340</name>
</gene>
<dbReference type="SUPFAM" id="SSF48208">
    <property type="entry name" value="Six-hairpin glycosidases"/>
    <property type="match status" value="1"/>
</dbReference>
<sequence length="431" mass="49739">MDLTVIRRQLTEEIKTLKNRRGFLGVSLARGSRGRRRAARKEIRQLRDAAGFLKAGNPTFNRLFGRDSLIAAWQLLDFRPGICKATLDILSRLQGKIVNDEREEEPGKILHETELGKSRHPQGYFPFPYYGSVDSTPLFLIVFYLYLHKTNDKKFLTGHWENILMAVRWMEDYGDKNKDYFLEYEKKNPTGLFHQGWKDGSEDHLKILPPVAIVEAQGYQYFALTVIAVLAEIKREWGLARELRGRAEKVKQEFNKNFWMDDEKYFALALDGNNSQRKAITSNPGHLLFCGIVDRDKTAAVIKRLFSPDLWTPYGIRTHSVKEPDFSPVSYHLGAVWPHDNWIIAQGFKKLGYKEEYRKIKNAILAAHQKMGYLPEFYGVDADGRLMPVLAANYPQAWATGALMDFVGRGIAEKALRLPRNIFRRPRRSPF</sequence>
<dbReference type="Proteomes" id="UP000179258">
    <property type="component" value="Unassembled WGS sequence"/>
</dbReference>
<feature type="domain" description="Mannosylglycerate hydrolase MGH1-like glycoside hydrolase" evidence="1">
    <location>
        <begin position="137"/>
        <end position="376"/>
    </location>
</feature>
<dbReference type="InterPro" id="IPR012341">
    <property type="entry name" value="6hp_glycosidase-like_sf"/>
</dbReference>
<protein>
    <recommendedName>
        <fullName evidence="1">Mannosylglycerate hydrolase MGH1-like glycoside hydrolase domain-containing protein</fullName>
    </recommendedName>
</protein>
<dbReference type="Pfam" id="PF22422">
    <property type="entry name" value="MGH1-like_GH"/>
    <property type="match status" value="1"/>
</dbReference>
<organism evidence="2 3">
    <name type="scientific">Candidatus Wildermuthbacteria bacterium RIFCSPHIGHO2_02_FULL_47_17</name>
    <dbReference type="NCBI Taxonomy" id="1802452"/>
    <lineage>
        <taxon>Bacteria</taxon>
        <taxon>Candidatus Wildermuthiibacteriota</taxon>
    </lineage>
</organism>
<dbReference type="AlphaFoldDB" id="A0A1G2R4H4"/>
<evidence type="ECO:0000313" key="2">
    <source>
        <dbReference type="EMBL" id="OHA67755.1"/>
    </source>
</evidence>
<dbReference type="Gene3D" id="1.50.10.10">
    <property type="match status" value="1"/>
</dbReference>
<dbReference type="GO" id="GO:0005975">
    <property type="term" value="P:carbohydrate metabolic process"/>
    <property type="evidence" value="ECO:0007669"/>
    <property type="project" value="InterPro"/>
</dbReference>
<accession>A0A1G2R4H4</accession>
<reference evidence="2 3" key="1">
    <citation type="journal article" date="2016" name="Nat. Commun.">
        <title>Thousands of microbial genomes shed light on interconnected biogeochemical processes in an aquifer system.</title>
        <authorList>
            <person name="Anantharaman K."/>
            <person name="Brown C.T."/>
            <person name="Hug L.A."/>
            <person name="Sharon I."/>
            <person name="Castelle C.J."/>
            <person name="Probst A.J."/>
            <person name="Thomas B.C."/>
            <person name="Singh A."/>
            <person name="Wilkins M.J."/>
            <person name="Karaoz U."/>
            <person name="Brodie E.L."/>
            <person name="Williams K.H."/>
            <person name="Hubbard S.S."/>
            <person name="Banfield J.F."/>
        </authorList>
    </citation>
    <scope>NUCLEOTIDE SEQUENCE [LARGE SCALE GENOMIC DNA]</scope>
</reference>
<dbReference type="InterPro" id="IPR054491">
    <property type="entry name" value="MGH1-like_GH"/>
</dbReference>
<dbReference type="InterPro" id="IPR008928">
    <property type="entry name" value="6-hairpin_glycosidase_sf"/>
</dbReference>
<name>A0A1G2R4H4_9BACT</name>
<evidence type="ECO:0000313" key="3">
    <source>
        <dbReference type="Proteomes" id="UP000179258"/>
    </source>
</evidence>
<comment type="caution">
    <text evidence="2">The sequence shown here is derived from an EMBL/GenBank/DDBJ whole genome shotgun (WGS) entry which is preliminary data.</text>
</comment>